<dbReference type="Proteomes" id="UP000320333">
    <property type="component" value="Unassembled WGS sequence"/>
</dbReference>
<feature type="domain" description="Protein kinase" evidence="9">
    <location>
        <begin position="35"/>
        <end position="331"/>
    </location>
</feature>
<dbReference type="InterPro" id="IPR046349">
    <property type="entry name" value="C1-like_sf"/>
</dbReference>
<sequence>MTDAHAVPLAAKPSKTAAMISFIQSSKMFLQPEHLCDWSEIKSGAFGVLYKADYLGTEVAVKTFSDISTQEASFDLQKYIEREVDMIKFVQRDARHPNVVQFMGCSLKNDEILLVTEYVPGGNVKEWIMDSEKPMTDRTRISISMDVAKAMAYLHSRGIIHRDLKSENLLVTENKRIKVCDFGFSRPSPTTSQEKRRLSFCGTDSHMAPEIILCIPFDQRVDVFSYGIIMSELAVGKVVEGNTLGRQIPGFGISRQEVLENVQMRLGLLEREVDIEDDGAEIQTNTILVTASEPDIGRVMKGFVDVALSCADEDANLRPDWKSVMRKLKELDTEAIKVEKELGLITDATLVSSISMPSMFSLANASGNSSRIANERPVSAIPLAVIAENEHTEELKQLAIPHQQYPADNINRESCANNRSSEYSRKSNNSVKQLDFHNSSASLGRTSKSSNKLNQIGLQHSIPHKIEKTTGLSFIKVCLKGLKCEACDDSFLKFGDGVKPVKCHECGAVFHSGCTRYIPSSCGLPKELRTSLFPANPNLHTSTSTLYLAHGKSQTTAKSRPKGMPEVFHGFDGDHFATQEFSDAVNPDIHPPTPPVHRKKQMSLDLFSRFGGSESSISGRRTPSLAAVWKDDELGAGTATQRSIKCREIKNFSARSYTGGRSLGSGPEMSKLANVAGDSTATLRAGASRDLVSQ</sequence>
<dbReference type="OrthoDB" id="4062651at2759"/>
<feature type="region of interest" description="Disordered" evidence="8">
    <location>
        <begin position="656"/>
        <end position="694"/>
    </location>
</feature>
<dbReference type="PANTHER" id="PTHR46485:SF5">
    <property type="entry name" value="CENTER DIVIDER, ISOFORM A"/>
    <property type="match status" value="1"/>
</dbReference>
<evidence type="ECO:0000256" key="6">
    <source>
        <dbReference type="ARBA" id="ARBA00022833"/>
    </source>
</evidence>
<evidence type="ECO:0000313" key="11">
    <source>
        <dbReference type="EMBL" id="TPX73848.1"/>
    </source>
</evidence>
<dbReference type="EMBL" id="QEAP01000161">
    <property type="protein sequence ID" value="TPX73848.1"/>
    <property type="molecule type" value="Genomic_DNA"/>
</dbReference>
<dbReference type="PROSITE" id="PS50011">
    <property type="entry name" value="PROTEIN_KINASE_DOM"/>
    <property type="match status" value="1"/>
</dbReference>
<dbReference type="STRING" id="246404.A0A507FEX9"/>
<evidence type="ECO:0000256" key="8">
    <source>
        <dbReference type="SAM" id="MobiDB-lite"/>
    </source>
</evidence>
<keyword evidence="4" id="KW-0547">Nucleotide-binding</keyword>
<name>A0A507FEX9_9FUNG</name>
<feature type="domain" description="Phorbol-ester/DAG-type" evidence="10">
    <location>
        <begin position="463"/>
        <end position="522"/>
    </location>
</feature>
<evidence type="ECO:0000259" key="10">
    <source>
        <dbReference type="PROSITE" id="PS50081"/>
    </source>
</evidence>
<keyword evidence="2" id="KW-0808">Transferase</keyword>
<reference evidence="11 12" key="1">
    <citation type="journal article" date="2019" name="Sci. Rep.">
        <title>Comparative genomics of chytrid fungi reveal insights into the obligate biotrophic and pathogenic lifestyle of Synchytrium endobioticum.</title>
        <authorList>
            <person name="van de Vossenberg B.T.L.H."/>
            <person name="Warris S."/>
            <person name="Nguyen H.D.T."/>
            <person name="van Gent-Pelzer M.P.E."/>
            <person name="Joly D.L."/>
            <person name="van de Geest H.C."/>
            <person name="Bonants P.J.M."/>
            <person name="Smith D.S."/>
            <person name="Levesque C.A."/>
            <person name="van der Lee T.A.J."/>
        </authorList>
    </citation>
    <scope>NUCLEOTIDE SEQUENCE [LARGE SCALE GENOMIC DNA]</scope>
    <source>
        <strain evidence="11 12">CBS 675.73</strain>
    </source>
</reference>
<keyword evidence="6" id="KW-0862">Zinc</keyword>
<evidence type="ECO:0000256" key="7">
    <source>
        <dbReference type="ARBA" id="ARBA00022840"/>
    </source>
</evidence>
<evidence type="ECO:0000256" key="3">
    <source>
        <dbReference type="ARBA" id="ARBA00022723"/>
    </source>
</evidence>
<dbReference type="PROSITE" id="PS50081">
    <property type="entry name" value="ZF_DAG_PE_2"/>
    <property type="match status" value="1"/>
</dbReference>
<gene>
    <name evidence="11" type="ORF">CcCBS67573_g04883</name>
</gene>
<keyword evidence="1" id="KW-0723">Serine/threonine-protein kinase</keyword>
<dbReference type="Gene3D" id="1.10.510.10">
    <property type="entry name" value="Transferase(Phosphotransferase) domain 1"/>
    <property type="match status" value="1"/>
</dbReference>
<evidence type="ECO:0000256" key="5">
    <source>
        <dbReference type="ARBA" id="ARBA00022777"/>
    </source>
</evidence>
<dbReference type="InterPro" id="IPR011009">
    <property type="entry name" value="Kinase-like_dom_sf"/>
</dbReference>
<dbReference type="InterPro" id="IPR050940">
    <property type="entry name" value="Actin_reg-Ser/Thr_kinase"/>
</dbReference>
<evidence type="ECO:0000256" key="1">
    <source>
        <dbReference type="ARBA" id="ARBA00022527"/>
    </source>
</evidence>
<dbReference type="GO" id="GO:0046872">
    <property type="term" value="F:metal ion binding"/>
    <property type="evidence" value="ECO:0007669"/>
    <property type="project" value="UniProtKB-KW"/>
</dbReference>
<evidence type="ECO:0000259" key="9">
    <source>
        <dbReference type="PROSITE" id="PS50011"/>
    </source>
</evidence>
<keyword evidence="3" id="KW-0479">Metal-binding</keyword>
<dbReference type="InterPro" id="IPR002219">
    <property type="entry name" value="PKC_DAG/PE"/>
</dbReference>
<evidence type="ECO:0000256" key="2">
    <source>
        <dbReference type="ARBA" id="ARBA00022679"/>
    </source>
</evidence>
<organism evidence="11 12">
    <name type="scientific">Chytriomyces confervae</name>
    <dbReference type="NCBI Taxonomy" id="246404"/>
    <lineage>
        <taxon>Eukaryota</taxon>
        <taxon>Fungi</taxon>
        <taxon>Fungi incertae sedis</taxon>
        <taxon>Chytridiomycota</taxon>
        <taxon>Chytridiomycota incertae sedis</taxon>
        <taxon>Chytridiomycetes</taxon>
        <taxon>Chytridiales</taxon>
        <taxon>Chytriomycetaceae</taxon>
        <taxon>Chytriomyces</taxon>
    </lineage>
</organism>
<dbReference type="InterPro" id="IPR000719">
    <property type="entry name" value="Prot_kinase_dom"/>
</dbReference>
<protein>
    <recommendedName>
        <fullName evidence="13">Protein kinase domain-containing protein</fullName>
    </recommendedName>
</protein>
<dbReference type="PANTHER" id="PTHR46485">
    <property type="entry name" value="LIM DOMAIN KINASE 1"/>
    <property type="match status" value="1"/>
</dbReference>
<dbReference type="SUPFAM" id="SSF56112">
    <property type="entry name" value="Protein kinase-like (PK-like)"/>
    <property type="match status" value="1"/>
</dbReference>
<dbReference type="Pfam" id="PF00069">
    <property type="entry name" value="Pkinase"/>
    <property type="match status" value="1"/>
</dbReference>
<dbReference type="AlphaFoldDB" id="A0A507FEX9"/>
<dbReference type="PROSITE" id="PS00108">
    <property type="entry name" value="PROTEIN_KINASE_ST"/>
    <property type="match status" value="1"/>
</dbReference>
<keyword evidence="7" id="KW-0067">ATP-binding</keyword>
<accession>A0A507FEX9</accession>
<dbReference type="SMART" id="SM00220">
    <property type="entry name" value="S_TKc"/>
    <property type="match status" value="1"/>
</dbReference>
<keyword evidence="12" id="KW-1185">Reference proteome</keyword>
<evidence type="ECO:0000256" key="4">
    <source>
        <dbReference type="ARBA" id="ARBA00022741"/>
    </source>
</evidence>
<comment type="caution">
    <text evidence="11">The sequence shown here is derived from an EMBL/GenBank/DDBJ whole genome shotgun (WGS) entry which is preliminary data.</text>
</comment>
<evidence type="ECO:0008006" key="13">
    <source>
        <dbReference type="Google" id="ProtNLM"/>
    </source>
</evidence>
<dbReference type="GO" id="GO:0004674">
    <property type="term" value="F:protein serine/threonine kinase activity"/>
    <property type="evidence" value="ECO:0007669"/>
    <property type="project" value="UniProtKB-KW"/>
</dbReference>
<dbReference type="GO" id="GO:0005524">
    <property type="term" value="F:ATP binding"/>
    <property type="evidence" value="ECO:0007669"/>
    <property type="project" value="UniProtKB-KW"/>
</dbReference>
<keyword evidence="5" id="KW-0418">Kinase</keyword>
<dbReference type="InterPro" id="IPR008271">
    <property type="entry name" value="Ser/Thr_kinase_AS"/>
</dbReference>
<evidence type="ECO:0000313" key="12">
    <source>
        <dbReference type="Proteomes" id="UP000320333"/>
    </source>
</evidence>
<proteinExistence type="predicted"/>
<dbReference type="Gene3D" id="3.30.200.20">
    <property type="entry name" value="Phosphorylase Kinase, domain 1"/>
    <property type="match status" value="1"/>
</dbReference>
<dbReference type="SUPFAM" id="SSF57889">
    <property type="entry name" value="Cysteine-rich domain"/>
    <property type="match status" value="1"/>
</dbReference>